<keyword evidence="3" id="KW-1133">Transmembrane helix</keyword>
<dbReference type="PANTHER" id="PTHR11596">
    <property type="entry name" value="ALKALINE PHOSPHATASE"/>
    <property type="match status" value="1"/>
</dbReference>
<dbReference type="EC" id="3.1.3.1" evidence="1"/>
<evidence type="ECO:0000313" key="6">
    <source>
        <dbReference type="Proteomes" id="UP000069940"/>
    </source>
</evidence>
<reference evidence="5" key="2">
    <citation type="submission" date="2025-05" db="UniProtKB">
        <authorList>
            <consortium name="EnsemblMetazoa"/>
        </authorList>
    </citation>
    <scope>IDENTIFICATION</scope>
    <source>
        <strain evidence="5">Foshan</strain>
    </source>
</reference>
<dbReference type="EnsemblMetazoa" id="AALFPA23_004683.R5775">
    <property type="protein sequence ID" value="AALFPA23_004683.P5775"/>
    <property type="gene ID" value="AALFPA23_004683"/>
</dbReference>
<dbReference type="SMART" id="SM00098">
    <property type="entry name" value="alkPPc"/>
    <property type="match status" value="1"/>
</dbReference>
<evidence type="ECO:0000313" key="5">
    <source>
        <dbReference type="EnsemblMetazoa" id="AALFPA23_004683.P5775"/>
    </source>
</evidence>
<dbReference type="Proteomes" id="UP000069940">
    <property type="component" value="Unassembled WGS sequence"/>
</dbReference>
<reference evidence="6" key="1">
    <citation type="journal article" date="2015" name="Proc. Natl. Acad. Sci. U.S.A.">
        <title>Genome sequence of the Asian Tiger mosquito, Aedes albopictus, reveals insights into its biology, genetics, and evolution.</title>
        <authorList>
            <person name="Chen X.G."/>
            <person name="Jiang X."/>
            <person name="Gu J."/>
            <person name="Xu M."/>
            <person name="Wu Y."/>
            <person name="Deng Y."/>
            <person name="Zhang C."/>
            <person name="Bonizzoni M."/>
            <person name="Dermauw W."/>
            <person name="Vontas J."/>
            <person name="Armbruster P."/>
            <person name="Huang X."/>
            <person name="Yang Y."/>
            <person name="Zhang H."/>
            <person name="He W."/>
            <person name="Peng H."/>
            <person name="Liu Y."/>
            <person name="Wu K."/>
            <person name="Chen J."/>
            <person name="Lirakis M."/>
            <person name="Topalis P."/>
            <person name="Van Leeuwen T."/>
            <person name="Hall A.B."/>
            <person name="Jiang X."/>
            <person name="Thorpe C."/>
            <person name="Mueller R.L."/>
            <person name="Sun C."/>
            <person name="Waterhouse R.M."/>
            <person name="Yan G."/>
            <person name="Tu Z.J."/>
            <person name="Fang X."/>
            <person name="James A.A."/>
        </authorList>
    </citation>
    <scope>NUCLEOTIDE SEQUENCE [LARGE SCALE GENOMIC DNA]</scope>
    <source>
        <strain evidence="6">Foshan</strain>
    </source>
</reference>
<evidence type="ECO:0000256" key="1">
    <source>
        <dbReference type="ARBA" id="ARBA00012647"/>
    </source>
</evidence>
<dbReference type="SUPFAM" id="SSF53649">
    <property type="entry name" value="Alkaline phosphatase-like"/>
    <property type="match status" value="1"/>
</dbReference>
<feature type="transmembrane region" description="Helical" evidence="3">
    <location>
        <begin position="538"/>
        <end position="557"/>
    </location>
</feature>
<feature type="chain" id="PRO_5045192743" description="alkaline phosphatase" evidence="4">
    <location>
        <begin position="20"/>
        <end position="559"/>
    </location>
</feature>
<dbReference type="InterPro" id="IPR001952">
    <property type="entry name" value="Alkaline_phosphatase"/>
</dbReference>
<name>A0ABM1Y0Z2_AEDAL</name>
<protein>
    <recommendedName>
        <fullName evidence="1">alkaline phosphatase</fullName>
        <ecNumber evidence="1">3.1.3.1</ecNumber>
    </recommendedName>
</protein>
<keyword evidence="6" id="KW-1185">Reference proteome</keyword>
<keyword evidence="3" id="KW-0472">Membrane</keyword>
<dbReference type="CDD" id="cd16012">
    <property type="entry name" value="ALP"/>
    <property type="match status" value="1"/>
</dbReference>
<dbReference type="Gene3D" id="3.40.720.10">
    <property type="entry name" value="Alkaline Phosphatase, subunit A"/>
    <property type="match status" value="1"/>
</dbReference>
<dbReference type="Pfam" id="PF00245">
    <property type="entry name" value="Alk_phosphatase"/>
    <property type="match status" value="1"/>
</dbReference>
<evidence type="ECO:0000256" key="4">
    <source>
        <dbReference type="SAM" id="SignalP"/>
    </source>
</evidence>
<evidence type="ECO:0000256" key="2">
    <source>
        <dbReference type="RuleBase" id="RU003946"/>
    </source>
</evidence>
<keyword evidence="4" id="KW-0732">Signal</keyword>
<dbReference type="PANTHER" id="PTHR11596:SF95">
    <property type="entry name" value="ALKALINE PHOSPHATASE-RELATED"/>
    <property type="match status" value="1"/>
</dbReference>
<accession>A0ABM1Y0Z2</accession>
<dbReference type="GeneID" id="109400258"/>
<organism evidence="5 6">
    <name type="scientific">Aedes albopictus</name>
    <name type="common">Asian tiger mosquito</name>
    <name type="synonym">Stegomyia albopicta</name>
    <dbReference type="NCBI Taxonomy" id="7160"/>
    <lineage>
        <taxon>Eukaryota</taxon>
        <taxon>Metazoa</taxon>
        <taxon>Ecdysozoa</taxon>
        <taxon>Arthropoda</taxon>
        <taxon>Hexapoda</taxon>
        <taxon>Insecta</taxon>
        <taxon>Pterygota</taxon>
        <taxon>Neoptera</taxon>
        <taxon>Endopterygota</taxon>
        <taxon>Diptera</taxon>
        <taxon>Nematocera</taxon>
        <taxon>Culicoidea</taxon>
        <taxon>Culicidae</taxon>
        <taxon>Culicinae</taxon>
        <taxon>Aedini</taxon>
        <taxon>Aedes</taxon>
        <taxon>Stegomyia</taxon>
    </lineage>
</organism>
<dbReference type="RefSeq" id="XP_019528286.3">
    <property type="nucleotide sequence ID" value="XM_019672741.3"/>
</dbReference>
<proteinExistence type="inferred from homology"/>
<feature type="signal peptide" evidence="4">
    <location>
        <begin position="1"/>
        <end position="19"/>
    </location>
</feature>
<keyword evidence="3" id="KW-0812">Transmembrane</keyword>
<dbReference type="InterPro" id="IPR017850">
    <property type="entry name" value="Alkaline_phosphatase_core_sf"/>
</dbReference>
<comment type="similarity">
    <text evidence="2">Belongs to the alkaline phosphatase family.</text>
</comment>
<sequence>MCRAKCLILLAAVANCIFAFPIEPELTPAPTPYPTHPMDDPEWEPPQGPYHELDQKFWINSGQRLVADQLSKNHPNLNLAKNVIIFIADGMSITTQSATRVYMGGEQLSLSFEEFPYAGLAKTYCINYQVSDSGCTAAAILTGVKNNYGTIAVSGHVPLMNCERSLEEENRLTSILKYAQLSCRSTGIVTNTRITHATPAVGYAVSGARYWEDDEDVPGECVDIARQLVYGDVGRNLTVALGGGSRHFFPAGVPIEEHGSVGRRRDGRYLVSEWLQLADRQGDRAAYVSDRRELANVDVGKVDRLLGLFAGNHMSYRLEHAPDEPTLEEMTAKALELLSKNDKGYVLLVEGGRIDHAHHDNLARLALDETVEFHRAVQHAARLTSEDDTLIVVTADHSHTLTMGGYPVRGNNILATGDFSRLDRMPFFTLTYANGPSYFDHFSQTTAGRENPLFMDSHNPAFTFPAAVPYEDETHGGDDVAVFARGPYSHLFSGLYEQHLIAHLIWYASCLGPDGSHQAAACSRGVEGAAATIEIPCFAWVAGLVAAVVVIALSNQLTI</sequence>
<evidence type="ECO:0000256" key="3">
    <source>
        <dbReference type="SAM" id="Phobius"/>
    </source>
</evidence>
<dbReference type="PRINTS" id="PR00113">
    <property type="entry name" value="ALKPHPHTASE"/>
</dbReference>